<proteinExistence type="predicted"/>
<feature type="transmembrane region" description="Helical" evidence="2">
    <location>
        <begin position="483"/>
        <end position="510"/>
    </location>
</feature>
<evidence type="ECO:0000256" key="2">
    <source>
        <dbReference type="SAM" id="Phobius"/>
    </source>
</evidence>
<dbReference type="EnsemblPlants" id="LPERR05G05320.1">
    <property type="protein sequence ID" value="LPERR05G05320.1"/>
    <property type="gene ID" value="LPERR05G05320"/>
</dbReference>
<dbReference type="AlphaFoldDB" id="A0A0D9WDP0"/>
<feature type="region of interest" description="Disordered" evidence="1">
    <location>
        <begin position="145"/>
        <end position="164"/>
    </location>
</feature>
<keyword evidence="2" id="KW-0472">Membrane</keyword>
<dbReference type="InterPro" id="IPR004158">
    <property type="entry name" value="DUF247_pln"/>
</dbReference>
<accession>A0A0D9WDP0</accession>
<reference evidence="3 4" key="1">
    <citation type="submission" date="2012-08" db="EMBL/GenBank/DDBJ databases">
        <title>Oryza genome evolution.</title>
        <authorList>
            <person name="Wing R.A."/>
        </authorList>
    </citation>
    <scope>NUCLEOTIDE SEQUENCE</scope>
</reference>
<name>A0A0D9WDP0_9ORYZ</name>
<dbReference type="PANTHER" id="PTHR31170">
    <property type="entry name" value="BNAC04G53230D PROTEIN"/>
    <property type="match status" value="1"/>
</dbReference>
<keyword evidence="2" id="KW-1133">Transmembrane helix</keyword>
<organism evidence="3 4">
    <name type="scientific">Leersia perrieri</name>
    <dbReference type="NCBI Taxonomy" id="77586"/>
    <lineage>
        <taxon>Eukaryota</taxon>
        <taxon>Viridiplantae</taxon>
        <taxon>Streptophyta</taxon>
        <taxon>Embryophyta</taxon>
        <taxon>Tracheophyta</taxon>
        <taxon>Spermatophyta</taxon>
        <taxon>Magnoliopsida</taxon>
        <taxon>Liliopsida</taxon>
        <taxon>Poales</taxon>
        <taxon>Poaceae</taxon>
        <taxon>BOP clade</taxon>
        <taxon>Oryzoideae</taxon>
        <taxon>Oryzeae</taxon>
        <taxon>Oryzinae</taxon>
        <taxon>Leersia</taxon>
    </lineage>
</organism>
<dbReference type="HOGENOM" id="CLU_020188_5_2_1"/>
<evidence type="ECO:0000313" key="3">
    <source>
        <dbReference type="EnsemblPlants" id="LPERR05G05320.1"/>
    </source>
</evidence>
<dbReference type="Proteomes" id="UP000032180">
    <property type="component" value="Chromosome 5"/>
</dbReference>
<evidence type="ECO:0000256" key="1">
    <source>
        <dbReference type="SAM" id="MobiDB-lite"/>
    </source>
</evidence>
<reference evidence="3" key="3">
    <citation type="submission" date="2015-04" db="UniProtKB">
        <authorList>
            <consortium name="EnsemblPlants"/>
        </authorList>
    </citation>
    <scope>IDENTIFICATION</scope>
</reference>
<keyword evidence="4" id="KW-1185">Reference proteome</keyword>
<dbReference type="Gramene" id="LPERR05G05320.1">
    <property type="protein sequence ID" value="LPERR05G05320.1"/>
    <property type="gene ID" value="LPERR05G05320"/>
</dbReference>
<evidence type="ECO:0000313" key="4">
    <source>
        <dbReference type="Proteomes" id="UP000032180"/>
    </source>
</evidence>
<dbReference type="STRING" id="77586.A0A0D9WDP0"/>
<dbReference type="eggNOG" id="ENOG502QPVJ">
    <property type="taxonomic scope" value="Eukaryota"/>
</dbReference>
<dbReference type="Pfam" id="PF03140">
    <property type="entry name" value="DUF247"/>
    <property type="match status" value="2"/>
</dbReference>
<reference evidence="4" key="2">
    <citation type="submission" date="2013-12" db="EMBL/GenBank/DDBJ databases">
        <authorList>
            <person name="Yu Y."/>
            <person name="Lee S."/>
            <person name="de Baynast K."/>
            <person name="Wissotski M."/>
            <person name="Liu L."/>
            <person name="Talag J."/>
            <person name="Goicoechea J."/>
            <person name="Angelova A."/>
            <person name="Jetty R."/>
            <person name="Kudrna D."/>
            <person name="Golser W."/>
            <person name="Rivera L."/>
            <person name="Zhang J."/>
            <person name="Wing R."/>
        </authorList>
    </citation>
    <scope>NUCLEOTIDE SEQUENCE</scope>
</reference>
<keyword evidence="2" id="KW-0812">Transmembrane</keyword>
<protein>
    <submittedName>
        <fullName evidence="3">Uncharacterized protein</fullName>
    </submittedName>
</protein>
<sequence length="591" mass="67932">MTEMEDIISDVEIEELGNSMKDELRNYLSSNIVHADCSEFCLIPRIHEYIRAIDRDSYEPIALSIGPYHNGSPEFSSLEREKWNCLDYILKLNWGFNEFLMPQAHRCMDYSSHARTLEGDLGLRHQSVTGTNEIQQINAGTHNAMKGNSLEHGNVNRSHSREGYSVPEIELSSETSEDQKAQYKYQENTQRIGKWYNIFVSCDLFLIENQIPFFIIQGIYKEVVSHLPNKMAATDACANSIVQSIEQLVQYYPVAIQELNRPKDFDHLLHLCHIYFRPGLNQDERHGHTSHYIHNFLQLGQDYLNLVYKQEAANFSSSQNGHFPYQWRRATQYHEAGIKFRRRVYLKCNPHSLLDIKLRDSVLEIPFLFVDETTSFLFRNFIALEQTSPKIGNDVTTYVLFMAKLMSMPDDVALLSRNGIVAHHLRTDRELSQLFTKLMKGVVFDMYGNYYLKPLCLALEAHYQNRLHKWIAWLRHNHFSNPWVAVAGLAGAIVLFCTVAQTVLTVFSYINPSSWKRSSSSPAGHTKESFLIKHERIDSTLSSSSSGRKDSFSEAKGVAIIRPIFHPPYIAPCAGIASVRTRMNMKGERLC</sequence>
<dbReference type="PANTHER" id="PTHR31170:SF18">
    <property type="entry name" value="(WILD MALAYSIAN BANANA) HYPOTHETICAL PROTEIN"/>
    <property type="match status" value="1"/>
</dbReference>